<name>A0A6B9ZPD3_9BACT</name>
<dbReference type="SMART" id="SM00829">
    <property type="entry name" value="PKS_ER"/>
    <property type="match status" value="1"/>
</dbReference>
<evidence type="ECO:0000259" key="1">
    <source>
        <dbReference type="SMART" id="SM00829"/>
    </source>
</evidence>
<dbReference type="InterPro" id="IPR013154">
    <property type="entry name" value="ADH-like_N"/>
</dbReference>
<dbReference type="Pfam" id="PF13602">
    <property type="entry name" value="ADH_zinc_N_2"/>
    <property type="match status" value="1"/>
</dbReference>
<dbReference type="InterPro" id="IPR052733">
    <property type="entry name" value="Chloroplast_QOR"/>
</dbReference>
<dbReference type="Proteomes" id="UP000476411">
    <property type="component" value="Chromosome"/>
</dbReference>
<dbReference type="CDD" id="cd08267">
    <property type="entry name" value="MDR1"/>
    <property type="match status" value="1"/>
</dbReference>
<evidence type="ECO:0000313" key="3">
    <source>
        <dbReference type="Proteomes" id="UP000476411"/>
    </source>
</evidence>
<dbReference type="Pfam" id="PF08240">
    <property type="entry name" value="ADH_N"/>
    <property type="match status" value="1"/>
</dbReference>
<proteinExistence type="predicted"/>
<evidence type="ECO:0000313" key="2">
    <source>
        <dbReference type="EMBL" id="QHS63481.1"/>
    </source>
</evidence>
<dbReference type="Gene3D" id="3.90.180.10">
    <property type="entry name" value="Medium-chain alcohol dehydrogenases, catalytic domain"/>
    <property type="match status" value="1"/>
</dbReference>
<sequence>MKTIVYQKFGNTEVMQPVEEPTPVIKANEVLVKVKAVSINPMDWKIRKGEMKLMSGSAFPKHTGVDFAGIIEETGSAVTHFKKGDEVFGVVKNNMKDGALSEYVAIPSSNIWKKPAMLSYAQAASVPIAGAAAVAALEKTGKIAPGTDILVNGATGGFGMFLLQLLKDKGANITAVSNTKGTAVAKRWGASTVIDFTRENVLTQQKRYDIVIDLSGKMGYANAKQIMKPVSLFLNPTPRPIEIPTSLFKNLFTAKKHIVILSQPSSKNMTMLLNAIHEGLQIEVSRIFPFDQSVEAYQYAEAGGIIGKVAIEIN</sequence>
<dbReference type="InterPro" id="IPR020843">
    <property type="entry name" value="ER"/>
</dbReference>
<gene>
    <name evidence="2" type="ORF">GWR21_29020</name>
</gene>
<protein>
    <submittedName>
        <fullName evidence="2">NAD(P)-dependent alcohol dehydrogenase</fullName>
    </submittedName>
</protein>
<dbReference type="RefSeq" id="WP_162335197.1">
    <property type="nucleotide sequence ID" value="NZ_CP048113.1"/>
</dbReference>
<accession>A0A6B9ZPD3</accession>
<dbReference type="InterPro" id="IPR011032">
    <property type="entry name" value="GroES-like_sf"/>
</dbReference>
<dbReference type="SUPFAM" id="SSF51735">
    <property type="entry name" value="NAD(P)-binding Rossmann-fold domains"/>
    <property type="match status" value="1"/>
</dbReference>
<dbReference type="InterPro" id="IPR036291">
    <property type="entry name" value="NAD(P)-bd_dom_sf"/>
</dbReference>
<reference evidence="2 3" key="1">
    <citation type="submission" date="2020-01" db="EMBL/GenBank/DDBJ databases">
        <title>Complete genome sequence of Chitinophaga sp. H33E-04 isolated from quinoa roots.</title>
        <authorList>
            <person name="Weon H.-Y."/>
            <person name="Lee S.A."/>
        </authorList>
    </citation>
    <scope>NUCLEOTIDE SEQUENCE [LARGE SCALE GENOMIC DNA]</scope>
    <source>
        <strain evidence="2 3">H33E-04</strain>
    </source>
</reference>
<dbReference type="Gene3D" id="3.40.50.720">
    <property type="entry name" value="NAD(P)-binding Rossmann-like Domain"/>
    <property type="match status" value="1"/>
</dbReference>
<feature type="domain" description="Enoyl reductase (ER)" evidence="1">
    <location>
        <begin position="10"/>
        <end position="311"/>
    </location>
</feature>
<dbReference type="EMBL" id="CP048113">
    <property type="protein sequence ID" value="QHS63481.1"/>
    <property type="molecule type" value="Genomic_DNA"/>
</dbReference>
<organism evidence="2 3">
    <name type="scientific">Chitinophaga agri</name>
    <dbReference type="NCBI Taxonomy" id="2703787"/>
    <lineage>
        <taxon>Bacteria</taxon>
        <taxon>Pseudomonadati</taxon>
        <taxon>Bacteroidota</taxon>
        <taxon>Chitinophagia</taxon>
        <taxon>Chitinophagales</taxon>
        <taxon>Chitinophagaceae</taxon>
        <taxon>Chitinophaga</taxon>
    </lineage>
</organism>
<dbReference type="PANTHER" id="PTHR44013:SF1">
    <property type="entry name" value="ZINC-TYPE ALCOHOL DEHYDROGENASE-LIKE PROTEIN C16A3.02C"/>
    <property type="match status" value="1"/>
</dbReference>
<dbReference type="PANTHER" id="PTHR44013">
    <property type="entry name" value="ZINC-TYPE ALCOHOL DEHYDROGENASE-LIKE PROTEIN C16A3.02C"/>
    <property type="match status" value="1"/>
</dbReference>
<dbReference type="AlphaFoldDB" id="A0A6B9ZPD3"/>
<dbReference type="KEGG" id="chih:GWR21_29020"/>
<dbReference type="GO" id="GO:0016491">
    <property type="term" value="F:oxidoreductase activity"/>
    <property type="evidence" value="ECO:0007669"/>
    <property type="project" value="InterPro"/>
</dbReference>
<dbReference type="SUPFAM" id="SSF50129">
    <property type="entry name" value="GroES-like"/>
    <property type="match status" value="1"/>
</dbReference>
<keyword evidence="3" id="KW-1185">Reference proteome</keyword>